<sequence length="62" mass="7141">MPARERVKEDSSDVRNFYSHGSIVISGRLIRIYVKRTSNEEPHGCFQMRFCINTSILTGFSC</sequence>
<keyword evidence="2" id="KW-1185">Reference proteome</keyword>
<comment type="caution">
    <text evidence="1">The sequence shown here is derived from an EMBL/GenBank/DDBJ whole genome shotgun (WGS) entry which is preliminary data.</text>
</comment>
<dbReference type="OrthoDB" id="968951at2759"/>
<evidence type="ECO:0000313" key="1">
    <source>
        <dbReference type="EMBL" id="MBA0879689.1"/>
    </source>
</evidence>
<proteinExistence type="predicted"/>
<evidence type="ECO:0000313" key="2">
    <source>
        <dbReference type="Proteomes" id="UP000593576"/>
    </source>
</evidence>
<name>A0A7J9NAU1_GOSSC</name>
<reference evidence="1 2" key="1">
    <citation type="journal article" date="2019" name="Genome Biol. Evol.">
        <title>Insights into the evolution of the New World diploid cottons (Gossypium, subgenus Houzingenia) based on genome sequencing.</title>
        <authorList>
            <person name="Grover C.E."/>
            <person name="Arick M.A. 2nd"/>
            <person name="Thrash A."/>
            <person name="Conover J.L."/>
            <person name="Sanders W.S."/>
            <person name="Peterson D.G."/>
            <person name="Frelichowski J.E."/>
            <person name="Scheffler J.A."/>
            <person name="Scheffler B.E."/>
            <person name="Wendel J.F."/>
        </authorList>
    </citation>
    <scope>NUCLEOTIDE SEQUENCE [LARGE SCALE GENOMIC DNA]</scope>
    <source>
        <strain evidence="1">1</strain>
        <tissue evidence="1">Leaf</tissue>
    </source>
</reference>
<organism evidence="1 2">
    <name type="scientific">Gossypium schwendimanii</name>
    <name type="common">Cotton</name>
    <dbReference type="NCBI Taxonomy" id="34291"/>
    <lineage>
        <taxon>Eukaryota</taxon>
        <taxon>Viridiplantae</taxon>
        <taxon>Streptophyta</taxon>
        <taxon>Embryophyta</taxon>
        <taxon>Tracheophyta</taxon>
        <taxon>Spermatophyta</taxon>
        <taxon>Magnoliopsida</taxon>
        <taxon>eudicotyledons</taxon>
        <taxon>Gunneridae</taxon>
        <taxon>Pentapetalae</taxon>
        <taxon>rosids</taxon>
        <taxon>malvids</taxon>
        <taxon>Malvales</taxon>
        <taxon>Malvaceae</taxon>
        <taxon>Malvoideae</taxon>
        <taxon>Gossypium</taxon>
    </lineage>
</organism>
<protein>
    <submittedName>
        <fullName evidence="1">Uncharacterized protein</fullName>
    </submittedName>
</protein>
<gene>
    <name evidence="1" type="ORF">Goshw_000826</name>
</gene>
<dbReference type="EMBL" id="JABFAF010276104">
    <property type="protein sequence ID" value="MBA0879689.1"/>
    <property type="molecule type" value="Genomic_DNA"/>
</dbReference>
<dbReference type="Proteomes" id="UP000593576">
    <property type="component" value="Unassembled WGS sequence"/>
</dbReference>
<dbReference type="AlphaFoldDB" id="A0A7J9NAU1"/>
<accession>A0A7J9NAU1</accession>